<accession>A0ACC2P7F5</accession>
<protein>
    <submittedName>
        <fullName evidence="1">Uncharacterized protein</fullName>
    </submittedName>
</protein>
<evidence type="ECO:0000313" key="1">
    <source>
        <dbReference type="EMBL" id="KAJ8679525.1"/>
    </source>
</evidence>
<evidence type="ECO:0000313" key="2">
    <source>
        <dbReference type="Proteomes" id="UP001239111"/>
    </source>
</evidence>
<organism evidence="1 2">
    <name type="scientific">Eretmocerus hayati</name>
    <dbReference type="NCBI Taxonomy" id="131215"/>
    <lineage>
        <taxon>Eukaryota</taxon>
        <taxon>Metazoa</taxon>
        <taxon>Ecdysozoa</taxon>
        <taxon>Arthropoda</taxon>
        <taxon>Hexapoda</taxon>
        <taxon>Insecta</taxon>
        <taxon>Pterygota</taxon>
        <taxon>Neoptera</taxon>
        <taxon>Endopterygota</taxon>
        <taxon>Hymenoptera</taxon>
        <taxon>Apocrita</taxon>
        <taxon>Proctotrupomorpha</taxon>
        <taxon>Chalcidoidea</taxon>
        <taxon>Aphelinidae</taxon>
        <taxon>Aphelininae</taxon>
        <taxon>Eretmocerus</taxon>
    </lineage>
</organism>
<dbReference type="Proteomes" id="UP001239111">
    <property type="component" value="Chromosome 2"/>
</dbReference>
<reference evidence="1" key="1">
    <citation type="submission" date="2023-04" db="EMBL/GenBank/DDBJ databases">
        <title>A chromosome-level genome assembly of the parasitoid wasp Eretmocerus hayati.</title>
        <authorList>
            <person name="Zhong Y."/>
            <person name="Liu S."/>
            <person name="Liu Y."/>
        </authorList>
    </citation>
    <scope>NUCLEOTIDE SEQUENCE</scope>
    <source>
        <strain evidence="1">ZJU_SS_LIU_2023</strain>
    </source>
</reference>
<name>A0ACC2P7F5_9HYME</name>
<dbReference type="EMBL" id="CM056742">
    <property type="protein sequence ID" value="KAJ8679525.1"/>
    <property type="molecule type" value="Genomic_DNA"/>
</dbReference>
<comment type="caution">
    <text evidence="1">The sequence shown here is derived from an EMBL/GenBank/DDBJ whole genome shotgun (WGS) entry which is preliminary data.</text>
</comment>
<gene>
    <name evidence="1" type="ORF">QAD02_015312</name>
</gene>
<sequence>MNVYNSLQGRQVENGIPSRRKSDSRLIRKVPAAYYDGVYMMAGQDRPSPRKLSDFFMQGEDGLPSVGNKTALFAFFGQLVTSEIIMASESGCPIEFHRIDVDKCDPVFDKDCQGGKFIPFLRADYDRQTGRSPNSPREQINKVTSWIDASFIYSNSEAWANTMRSFKNGSFLMEPTRQFPVRNTMRAPLFNNALPNVMRSLSPERLYLLGDPRTNQHPPLLVFGILFYRWHNVIAARVQYEHPEMSDEEIFERSRRIVVGTLQNVIMYEYLPALLGESVPPYEGYKPDLHPGISHIFQSAAFRFGHTMIPPGIYRRDEKCNYRYTKTGQPAIRLCTTWWDSNEVLANSTVEELLMGLSSQIAEREDNLLGEDIRNNLFGPREFSRRDLGALNIMRGRDNGLADYNTARVHFGLQPKRNWNDINPELFMQNPELLRSLMEIYSNDLNNVDVYLGGMLESNNGPGELFSAVIRDQFLRLRDADRFWFENEHSGIFTRSEIEDIKRVKLWDIIVNTTSIESDWIQRDVFTWTNDDPCAQPFQLNSSMLEPCEPLQRYNYFEGSELVYIYACVFLGFVPILCAGVGYGLVKLQNRKRRRLKTLQEAIQKQRAEAAQSREGGKPNVDKMIVREWLHANHRRIVKVKFGPEPALYVVDRKGEALRTFDLKDVNSVSIEESQEVDSRASKGLVLLRIPRDYDLVLELDSLGSRRKFIAKLETFLSSHKKHYTIAHTNRELMLAKAETKERRQRKLEQ</sequence>
<keyword evidence="2" id="KW-1185">Reference proteome</keyword>
<proteinExistence type="predicted"/>
<feature type="non-terminal residue" evidence="1">
    <location>
        <position position="750"/>
    </location>
</feature>